<feature type="domain" description="CobE/GbiG C-terminal" evidence="1">
    <location>
        <begin position="5"/>
        <end position="121"/>
    </location>
</feature>
<protein>
    <submittedName>
        <fullName evidence="2">Cobalt-precorrin 5A hydrolase/uroporphyrin-III C-methyltransferase</fullName>
    </submittedName>
</protein>
<dbReference type="GO" id="GO:0008168">
    <property type="term" value="F:methyltransferase activity"/>
    <property type="evidence" value="ECO:0007669"/>
    <property type="project" value="UniProtKB-KW"/>
</dbReference>
<dbReference type="PANTHER" id="PTHR37477:SF1">
    <property type="entry name" value="COBALT-PRECORRIN-5A HYDROLASE"/>
    <property type="match status" value="1"/>
</dbReference>
<dbReference type="EMBL" id="FOQU01000001">
    <property type="protein sequence ID" value="SFH79998.1"/>
    <property type="molecule type" value="Genomic_DNA"/>
</dbReference>
<dbReference type="GO" id="GO:0009236">
    <property type="term" value="P:cobalamin biosynthetic process"/>
    <property type="evidence" value="ECO:0007669"/>
    <property type="project" value="InterPro"/>
</dbReference>
<evidence type="ECO:0000313" key="3">
    <source>
        <dbReference type="Proteomes" id="UP000199548"/>
    </source>
</evidence>
<accession>A0A1I3D046</accession>
<keyword evidence="2" id="KW-0378">Hydrolase</keyword>
<dbReference type="GO" id="GO:0016787">
    <property type="term" value="F:hydrolase activity"/>
    <property type="evidence" value="ECO:0007669"/>
    <property type="project" value="UniProtKB-KW"/>
</dbReference>
<dbReference type="GO" id="GO:0032259">
    <property type="term" value="P:methylation"/>
    <property type="evidence" value="ECO:0007669"/>
    <property type="project" value="UniProtKB-KW"/>
</dbReference>
<dbReference type="AlphaFoldDB" id="A0A1I3D046"/>
<keyword evidence="2" id="KW-0808">Transferase</keyword>
<evidence type="ECO:0000259" key="1">
    <source>
        <dbReference type="Pfam" id="PF01890"/>
    </source>
</evidence>
<gene>
    <name evidence="2" type="ORF">SAMN05192543_10132</name>
</gene>
<dbReference type="RefSeq" id="WP_407670565.1">
    <property type="nucleotide sequence ID" value="NZ_CP041743.1"/>
</dbReference>
<sequence length="141" mass="14804">MMKTLIAGIGCRRNVSADQIDAALRAALGTHSLAEIREIATVDTKANEPGLLEFCARHALPLRLFTPMQIAAIPLAPPARSAAARVHLGIDGVCEPCARLAAPHGYLIVGKTVHDGVTVALVADPLVHSTLSASTDQDLDR</sequence>
<dbReference type="PANTHER" id="PTHR37477">
    <property type="entry name" value="COBALT-PRECORRIN-5A HYDROLASE"/>
    <property type="match status" value="1"/>
</dbReference>
<dbReference type="Proteomes" id="UP000199548">
    <property type="component" value="Unassembled WGS sequence"/>
</dbReference>
<dbReference type="InterPro" id="IPR052553">
    <property type="entry name" value="CbiG_hydrolase"/>
</dbReference>
<name>A0A1I3D046_9BURK</name>
<keyword evidence="2" id="KW-0489">Methyltransferase</keyword>
<evidence type="ECO:0000313" key="2">
    <source>
        <dbReference type="EMBL" id="SFH79998.1"/>
    </source>
</evidence>
<dbReference type="Gene3D" id="3.30.420.180">
    <property type="entry name" value="CobE/GbiG C-terminal domain"/>
    <property type="match status" value="1"/>
</dbReference>
<dbReference type="STRING" id="420953.SAMN05192543_10132"/>
<dbReference type="SUPFAM" id="SSF159664">
    <property type="entry name" value="CobE/GbiG C-terminal domain-like"/>
    <property type="match status" value="1"/>
</dbReference>
<keyword evidence="3" id="KW-1185">Reference proteome</keyword>
<reference evidence="2 3" key="1">
    <citation type="submission" date="2016-10" db="EMBL/GenBank/DDBJ databases">
        <authorList>
            <person name="de Groot N.N."/>
        </authorList>
    </citation>
    <scope>NUCLEOTIDE SEQUENCE [LARGE SCALE GENOMIC DNA]</scope>
    <source>
        <strain evidence="2 3">LMG 23650</strain>
    </source>
</reference>
<dbReference type="Pfam" id="PF01890">
    <property type="entry name" value="CbiG_C"/>
    <property type="match status" value="1"/>
</dbReference>
<organism evidence="2 3">
    <name type="scientific">Paraburkholderia megapolitana</name>
    <dbReference type="NCBI Taxonomy" id="420953"/>
    <lineage>
        <taxon>Bacteria</taxon>
        <taxon>Pseudomonadati</taxon>
        <taxon>Pseudomonadota</taxon>
        <taxon>Betaproteobacteria</taxon>
        <taxon>Burkholderiales</taxon>
        <taxon>Burkholderiaceae</taxon>
        <taxon>Paraburkholderia</taxon>
    </lineage>
</organism>
<dbReference type="InterPro" id="IPR036518">
    <property type="entry name" value="CobE/GbiG_C_sf"/>
</dbReference>
<proteinExistence type="predicted"/>
<dbReference type="InterPro" id="IPR002750">
    <property type="entry name" value="CobE/GbiG_C"/>
</dbReference>